<evidence type="ECO:0000256" key="3">
    <source>
        <dbReference type="ARBA" id="ARBA00023125"/>
    </source>
</evidence>
<dbReference type="InterPro" id="IPR047057">
    <property type="entry name" value="MerR_fam"/>
</dbReference>
<dbReference type="InterPro" id="IPR009061">
    <property type="entry name" value="DNA-bd_dom_put_sf"/>
</dbReference>
<dbReference type="GO" id="GO:0003677">
    <property type="term" value="F:DNA binding"/>
    <property type="evidence" value="ECO:0007669"/>
    <property type="project" value="UniProtKB-KW"/>
</dbReference>
<evidence type="ECO:0000256" key="4">
    <source>
        <dbReference type="ARBA" id="ARBA00023163"/>
    </source>
</evidence>
<protein>
    <submittedName>
        <fullName evidence="6">Putative Transcriptional regulator, MerR family</fullName>
    </submittedName>
</protein>
<keyword evidence="1" id="KW-0678">Repressor</keyword>
<dbReference type="InterPro" id="IPR011256">
    <property type="entry name" value="Reg_factor_effector_dom_sf"/>
</dbReference>
<evidence type="ECO:0000256" key="1">
    <source>
        <dbReference type="ARBA" id="ARBA00022491"/>
    </source>
</evidence>
<dbReference type="SMART" id="SM00422">
    <property type="entry name" value="HTH_MERR"/>
    <property type="match status" value="1"/>
</dbReference>
<accession>A0A212K7L6</accession>
<dbReference type="EMBL" id="FLUN01000001">
    <property type="protein sequence ID" value="SBW07703.1"/>
    <property type="molecule type" value="Genomic_DNA"/>
</dbReference>
<evidence type="ECO:0000259" key="5">
    <source>
        <dbReference type="PROSITE" id="PS50937"/>
    </source>
</evidence>
<gene>
    <name evidence="6" type="ORF">KL86CLO1_12335</name>
</gene>
<dbReference type="SUPFAM" id="SSF55136">
    <property type="entry name" value="Probable bacterial effector-binding domain"/>
    <property type="match status" value="1"/>
</dbReference>
<dbReference type="CDD" id="cd00592">
    <property type="entry name" value="HTH_MerR-like"/>
    <property type="match status" value="1"/>
</dbReference>
<keyword evidence="4" id="KW-0804">Transcription</keyword>
<dbReference type="SUPFAM" id="SSF46955">
    <property type="entry name" value="Putative DNA-binding domain"/>
    <property type="match status" value="1"/>
</dbReference>
<keyword evidence="3" id="KW-0238">DNA-binding</keyword>
<evidence type="ECO:0000256" key="2">
    <source>
        <dbReference type="ARBA" id="ARBA00023015"/>
    </source>
</evidence>
<feature type="domain" description="HTH merR-type" evidence="5">
    <location>
        <begin position="15"/>
        <end position="85"/>
    </location>
</feature>
<dbReference type="GO" id="GO:0003700">
    <property type="term" value="F:DNA-binding transcription factor activity"/>
    <property type="evidence" value="ECO:0007669"/>
    <property type="project" value="InterPro"/>
</dbReference>
<dbReference type="PROSITE" id="PS50937">
    <property type="entry name" value="HTH_MERR_2"/>
    <property type="match status" value="1"/>
</dbReference>
<dbReference type="Gene3D" id="1.10.1660.10">
    <property type="match status" value="1"/>
</dbReference>
<dbReference type="AlphaFoldDB" id="A0A212K7L6"/>
<dbReference type="PANTHER" id="PTHR30204">
    <property type="entry name" value="REDOX-CYCLING DRUG-SENSING TRANSCRIPTIONAL ACTIVATOR SOXR"/>
    <property type="match status" value="1"/>
</dbReference>
<dbReference type="Gene3D" id="3.20.80.10">
    <property type="entry name" value="Regulatory factor, effector binding domain"/>
    <property type="match status" value="1"/>
</dbReference>
<keyword evidence="2" id="KW-0805">Transcription regulation</keyword>
<name>A0A212K7L6_9FIRM</name>
<organism evidence="6">
    <name type="scientific">uncultured Eubacteriales bacterium</name>
    <dbReference type="NCBI Taxonomy" id="172733"/>
    <lineage>
        <taxon>Bacteria</taxon>
        <taxon>Bacillati</taxon>
        <taxon>Bacillota</taxon>
        <taxon>Clostridia</taxon>
        <taxon>Eubacteriales</taxon>
        <taxon>environmental samples</taxon>
    </lineage>
</organism>
<evidence type="ECO:0000313" key="6">
    <source>
        <dbReference type="EMBL" id="SBW07703.1"/>
    </source>
</evidence>
<proteinExistence type="predicted"/>
<dbReference type="Pfam" id="PF13411">
    <property type="entry name" value="MerR_1"/>
    <property type="match status" value="1"/>
</dbReference>
<dbReference type="PANTHER" id="PTHR30204:SF69">
    <property type="entry name" value="MERR-FAMILY TRANSCRIPTIONAL REGULATOR"/>
    <property type="match status" value="1"/>
</dbReference>
<sequence>MGNFLEEFMKKCEGLFQIGEVAALCGITRKMILNYEDLGLLTPTTADVSSGYRYYDIQAISRVQTILDLRQVGMSLSEIRQYLNGGLSAESRIAALEEQRRQLDFMLAEMKARAVKSGEYAIEEILLPETVCLCTDYVAADIADGLSAYIAAYEECITRKIPFAAASYHFCEFPGDVCSEAFFQTENIPMRICISVDKKKAPSDAVVYPACRALSLVYRGTYENSISAYERLQKYIREHEIQGYGYPREMYVQGDFDADSEENLVRIAVPVMSEKSGDFL</sequence>
<reference evidence="6" key="1">
    <citation type="submission" date="2016-04" db="EMBL/GenBank/DDBJ databases">
        <authorList>
            <person name="Evans L.H."/>
            <person name="Alamgir A."/>
            <person name="Owens N."/>
            <person name="Weber N.D."/>
            <person name="Virtaneva K."/>
            <person name="Barbian K."/>
            <person name="Babar A."/>
            <person name="Rosenke K."/>
        </authorList>
    </citation>
    <scope>NUCLEOTIDE SEQUENCE</scope>
    <source>
        <strain evidence="6">86</strain>
    </source>
</reference>
<dbReference type="InterPro" id="IPR000551">
    <property type="entry name" value="MerR-type_HTH_dom"/>
</dbReference>